<keyword evidence="1" id="KW-0560">Oxidoreductase</keyword>
<evidence type="ECO:0000313" key="3">
    <source>
        <dbReference type="EMBL" id="KAG8458181.1"/>
    </source>
</evidence>
<dbReference type="OMA" id="CLMLPLD"/>
<organism evidence="3 4">
    <name type="scientific">Diacronema lutheri</name>
    <name type="common">Unicellular marine alga</name>
    <name type="synonym">Monochrysis lutheri</name>
    <dbReference type="NCBI Taxonomy" id="2081491"/>
    <lineage>
        <taxon>Eukaryota</taxon>
        <taxon>Haptista</taxon>
        <taxon>Haptophyta</taxon>
        <taxon>Pavlovophyceae</taxon>
        <taxon>Pavlovales</taxon>
        <taxon>Pavlovaceae</taxon>
        <taxon>Diacronema</taxon>
    </lineage>
</organism>
<name>A0A8J6C4C1_DIALT</name>
<accession>A0A8J6C4C1</accession>
<dbReference type="PRINTS" id="PR00080">
    <property type="entry name" value="SDRFAMILY"/>
</dbReference>
<reference evidence="3" key="1">
    <citation type="submission" date="2021-05" db="EMBL/GenBank/DDBJ databases">
        <title>The genome of the haptophyte Pavlova lutheri (Diacronema luteri, Pavlovales) - a model for lipid biosynthesis in eukaryotic algae.</title>
        <authorList>
            <person name="Hulatt C.J."/>
            <person name="Posewitz M.C."/>
        </authorList>
    </citation>
    <scope>NUCLEOTIDE SEQUENCE</scope>
    <source>
        <strain evidence="3">NIVA-4/92</strain>
    </source>
</reference>
<evidence type="ECO:0000313" key="4">
    <source>
        <dbReference type="Proteomes" id="UP000751190"/>
    </source>
</evidence>
<dbReference type="GO" id="GO:0016491">
    <property type="term" value="F:oxidoreductase activity"/>
    <property type="evidence" value="ECO:0007669"/>
    <property type="project" value="UniProtKB-KW"/>
</dbReference>
<dbReference type="PANTHER" id="PTHR42898:SF6">
    <property type="entry name" value="NADP-DEPENDENT MANNITOL DEHYDROGENASE"/>
    <property type="match status" value="1"/>
</dbReference>
<dbReference type="SMART" id="SM00822">
    <property type="entry name" value="PKS_KR"/>
    <property type="match status" value="1"/>
</dbReference>
<dbReference type="InterPro" id="IPR057326">
    <property type="entry name" value="KR_dom"/>
</dbReference>
<dbReference type="FunFam" id="3.40.50.720:FF:000084">
    <property type="entry name" value="Short-chain dehydrogenase reductase"/>
    <property type="match status" value="1"/>
</dbReference>
<dbReference type="InterPro" id="IPR020904">
    <property type="entry name" value="Sc_DH/Rdtase_CS"/>
</dbReference>
<dbReference type="OrthoDB" id="1393670at2759"/>
<gene>
    <name evidence="3" type="ORF">KFE25_011712</name>
</gene>
<dbReference type="Gene3D" id="3.40.50.720">
    <property type="entry name" value="NAD(P)-binding Rossmann-like Domain"/>
    <property type="match status" value="1"/>
</dbReference>
<dbReference type="InterPro" id="IPR002347">
    <property type="entry name" value="SDR_fam"/>
</dbReference>
<comment type="caution">
    <text evidence="3">The sequence shown here is derived from an EMBL/GenBank/DDBJ whole genome shotgun (WGS) entry which is preliminary data.</text>
</comment>
<sequence length="294" mass="30757">MAESEDATTRWRRGHHWRLEGKRVVVTGSTKGIGLHVAREALNLGAHVLLVSRSDADLASTRDSLRAELGVPDAAVAHHACDVGTDEGRGTLVAAATALWGGSCDALVNNVGTNVRKPIGAVTAVEYETMFETNCSSCFFLCQAFQPLLEKGRASCVVNVSSVAGVTSSGTGVPYAMTKAAMVQLTRSLACEWAPLRIRVNCVAPWMTMTPLLREAVAKHPAQLDEVSVRTPLGRVAQPEEIACTVAFLMMGASSYVTGQCLTVDGGLSVNGFAGPCAPPGAPGARATVVAPLE</sequence>
<protein>
    <recommendedName>
        <fullName evidence="2">Ketoreductase domain-containing protein</fullName>
    </recommendedName>
</protein>
<keyword evidence="4" id="KW-1185">Reference proteome</keyword>
<dbReference type="SUPFAM" id="SSF51735">
    <property type="entry name" value="NAD(P)-binding Rossmann-fold domains"/>
    <property type="match status" value="1"/>
</dbReference>
<evidence type="ECO:0000256" key="1">
    <source>
        <dbReference type="ARBA" id="ARBA00023002"/>
    </source>
</evidence>
<feature type="domain" description="Ketoreductase" evidence="2">
    <location>
        <begin position="22"/>
        <end position="209"/>
    </location>
</feature>
<dbReference type="PRINTS" id="PR00081">
    <property type="entry name" value="GDHRDH"/>
</dbReference>
<evidence type="ECO:0000259" key="2">
    <source>
        <dbReference type="SMART" id="SM00822"/>
    </source>
</evidence>
<dbReference type="EMBL" id="JAGTXO010000056">
    <property type="protein sequence ID" value="KAG8458181.1"/>
    <property type="molecule type" value="Genomic_DNA"/>
</dbReference>
<dbReference type="Pfam" id="PF13561">
    <property type="entry name" value="adh_short_C2"/>
    <property type="match status" value="1"/>
</dbReference>
<dbReference type="Proteomes" id="UP000751190">
    <property type="component" value="Unassembled WGS sequence"/>
</dbReference>
<dbReference type="AlphaFoldDB" id="A0A8J6C4C1"/>
<dbReference type="InterPro" id="IPR045000">
    <property type="entry name" value="TR"/>
</dbReference>
<dbReference type="PANTHER" id="PTHR42898">
    <property type="entry name" value="TROPINONE REDUCTASE"/>
    <property type="match status" value="1"/>
</dbReference>
<dbReference type="InterPro" id="IPR036291">
    <property type="entry name" value="NAD(P)-bd_dom_sf"/>
</dbReference>
<dbReference type="PROSITE" id="PS00061">
    <property type="entry name" value="ADH_SHORT"/>
    <property type="match status" value="1"/>
</dbReference>
<proteinExistence type="predicted"/>